<evidence type="ECO:0000256" key="1">
    <source>
        <dbReference type="SAM" id="Phobius"/>
    </source>
</evidence>
<comment type="caution">
    <text evidence="2">The sequence shown here is derived from an EMBL/GenBank/DDBJ whole genome shotgun (WGS) entry which is preliminary data.</text>
</comment>
<reference evidence="2" key="1">
    <citation type="journal article" date="2020" name="bioRxiv">
        <title>Chromosome-level reference genome of the European wasp spider Argiope bruennichi: a resource for studies on range expansion and evolutionary adaptation.</title>
        <authorList>
            <person name="Sheffer M.M."/>
            <person name="Hoppe A."/>
            <person name="Krehenwinkel H."/>
            <person name="Uhl G."/>
            <person name="Kuss A.W."/>
            <person name="Jensen L."/>
            <person name="Jensen C."/>
            <person name="Gillespie R.G."/>
            <person name="Hoff K.J."/>
            <person name="Prost S."/>
        </authorList>
    </citation>
    <scope>NUCLEOTIDE SEQUENCE</scope>
</reference>
<protein>
    <submittedName>
        <fullName evidence="2">Uncharacterized protein</fullName>
    </submittedName>
</protein>
<keyword evidence="1" id="KW-1133">Transmembrane helix</keyword>
<gene>
    <name evidence="2" type="ORF">HNY73_003311</name>
</gene>
<evidence type="ECO:0000313" key="3">
    <source>
        <dbReference type="Proteomes" id="UP000807504"/>
    </source>
</evidence>
<feature type="transmembrane region" description="Helical" evidence="1">
    <location>
        <begin position="72"/>
        <end position="90"/>
    </location>
</feature>
<evidence type="ECO:0000313" key="2">
    <source>
        <dbReference type="EMBL" id="KAF8795466.1"/>
    </source>
</evidence>
<reference evidence="2" key="2">
    <citation type="submission" date="2020-06" db="EMBL/GenBank/DDBJ databases">
        <authorList>
            <person name="Sheffer M."/>
        </authorList>
    </citation>
    <scope>NUCLEOTIDE SEQUENCE</scope>
</reference>
<keyword evidence="1" id="KW-0472">Membrane</keyword>
<feature type="transmembrane region" description="Helical" evidence="1">
    <location>
        <begin position="20"/>
        <end position="42"/>
    </location>
</feature>
<dbReference type="Proteomes" id="UP000807504">
    <property type="component" value="Unassembled WGS sequence"/>
</dbReference>
<keyword evidence="3" id="KW-1185">Reference proteome</keyword>
<dbReference type="AlphaFoldDB" id="A0A8T0FXN7"/>
<sequence length="91" mass="10019">MNIKEEVKDSSITDKTQQSSIFRGLVLALLSGASFSVVSMMVKKMKNLHPGQLAVSRHSSCLCQRLSQLDKILWALPIFASFLYSGVSSVE</sequence>
<proteinExistence type="predicted"/>
<accession>A0A8T0FXN7</accession>
<organism evidence="2 3">
    <name type="scientific">Argiope bruennichi</name>
    <name type="common">Wasp spider</name>
    <name type="synonym">Aranea bruennichi</name>
    <dbReference type="NCBI Taxonomy" id="94029"/>
    <lineage>
        <taxon>Eukaryota</taxon>
        <taxon>Metazoa</taxon>
        <taxon>Ecdysozoa</taxon>
        <taxon>Arthropoda</taxon>
        <taxon>Chelicerata</taxon>
        <taxon>Arachnida</taxon>
        <taxon>Araneae</taxon>
        <taxon>Araneomorphae</taxon>
        <taxon>Entelegynae</taxon>
        <taxon>Araneoidea</taxon>
        <taxon>Araneidae</taxon>
        <taxon>Argiope</taxon>
    </lineage>
</organism>
<dbReference type="EMBL" id="JABXBU010000002">
    <property type="protein sequence ID" value="KAF8795466.1"/>
    <property type="molecule type" value="Genomic_DNA"/>
</dbReference>
<keyword evidence="1" id="KW-0812">Transmembrane</keyword>
<name>A0A8T0FXN7_ARGBR</name>